<dbReference type="Proteomes" id="UP000186905">
    <property type="component" value="Unassembled WGS sequence"/>
</dbReference>
<organism evidence="1 2">
    <name type="scientific">Photobacterium proteolyticum</name>
    <dbReference type="NCBI Taxonomy" id="1903952"/>
    <lineage>
        <taxon>Bacteria</taxon>
        <taxon>Pseudomonadati</taxon>
        <taxon>Pseudomonadota</taxon>
        <taxon>Gammaproteobacteria</taxon>
        <taxon>Vibrionales</taxon>
        <taxon>Vibrionaceae</taxon>
        <taxon>Photobacterium</taxon>
    </lineage>
</organism>
<gene>
    <name evidence="1" type="ORF">BIT28_10720</name>
</gene>
<comment type="caution">
    <text evidence="1">The sequence shown here is derived from an EMBL/GenBank/DDBJ whole genome shotgun (WGS) entry which is preliminary data.</text>
</comment>
<dbReference type="RefSeq" id="WP_075768007.1">
    <property type="nucleotide sequence ID" value="NZ_MJIL01000099.1"/>
</dbReference>
<dbReference type="InterPro" id="IPR021077">
    <property type="entry name" value="Phage_phi-Lf_Orf112"/>
</dbReference>
<dbReference type="EMBL" id="MJIL01000099">
    <property type="protein sequence ID" value="OLQ70009.1"/>
    <property type="molecule type" value="Genomic_DNA"/>
</dbReference>
<dbReference type="Pfam" id="PF12375">
    <property type="entry name" value="DUF3653"/>
    <property type="match status" value="1"/>
</dbReference>
<evidence type="ECO:0000313" key="2">
    <source>
        <dbReference type="Proteomes" id="UP000186905"/>
    </source>
</evidence>
<evidence type="ECO:0000313" key="1">
    <source>
        <dbReference type="EMBL" id="OLQ70009.1"/>
    </source>
</evidence>
<dbReference type="STRING" id="1903952.BIT28_10720"/>
<dbReference type="OrthoDB" id="5816214at2"/>
<proteinExistence type="predicted"/>
<protein>
    <submittedName>
        <fullName evidence="1">Regulator</fullName>
    </submittedName>
</protein>
<reference evidence="1 2" key="1">
    <citation type="submission" date="2016-09" db="EMBL/GenBank/DDBJ databases">
        <title>Photobacterium proteolyticum sp. nov. a protease producing bacterium isolated from ocean sediments of Laizhou Bay.</title>
        <authorList>
            <person name="Li Y."/>
        </authorList>
    </citation>
    <scope>NUCLEOTIDE SEQUENCE [LARGE SCALE GENOMIC DNA]</scope>
    <source>
        <strain evidence="1 2">13-12</strain>
    </source>
</reference>
<keyword evidence="2" id="KW-1185">Reference proteome</keyword>
<name>A0A1Q9G702_9GAMM</name>
<sequence>MSKKLTNNYIFRKFTCGLSKIETANLCFKSVRTVTRWDYGQDIPPECRRLMKMYSGRELGALNENWEGWRINKEELIVPGGWSLTPDRIITGNALLELNNESDRLGKMEIMKAARLLNSMNTNKSQ</sequence>
<accession>A0A1Q9G702</accession>
<dbReference type="AlphaFoldDB" id="A0A1Q9G702"/>